<accession>A0A0F9Q114</accession>
<protein>
    <recommendedName>
        <fullName evidence="2">DUF1643 domain-containing protein</fullName>
    </recommendedName>
</protein>
<dbReference type="EMBL" id="LAZR01004623">
    <property type="protein sequence ID" value="KKN06946.1"/>
    <property type="molecule type" value="Genomic_DNA"/>
</dbReference>
<dbReference type="AlphaFoldDB" id="A0A0F9Q114"/>
<dbReference type="InterPro" id="IPR012441">
    <property type="entry name" value="DUF1643"/>
</dbReference>
<name>A0A0F9Q114_9ZZZZ</name>
<evidence type="ECO:0008006" key="2">
    <source>
        <dbReference type="Google" id="ProtNLM"/>
    </source>
</evidence>
<gene>
    <name evidence="1" type="ORF">LCGC14_1072000</name>
</gene>
<organism evidence="1">
    <name type="scientific">marine sediment metagenome</name>
    <dbReference type="NCBI Taxonomy" id="412755"/>
    <lineage>
        <taxon>unclassified sequences</taxon>
        <taxon>metagenomes</taxon>
        <taxon>ecological metagenomes</taxon>
    </lineage>
</organism>
<evidence type="ECO:0000313" key="1">
    <source>
        <dbReference type="EMBL" id="KKN06946.1"/>
    </source>
</evidence>
<comment type="caution">
    <text evidence="1">The sequence shown here is derived from an EMBL/GenBank/DDBJ whole genome shotgun (WGS) entry which is preliminary data.</text>
</comment>
<proteinExistence type="predicted"/>
<sequence>MTAEISATDLMTGAVFSPDGKFRYALWRFWNYPAAAAGEAKAVMFTMANASLAGRFNDDPTTQKVARYAKRWGYDGFYVGNLFAVVDTYWTGVGEGEAKKGGPDCDKWLMTMRNSSVLHIAAWGFMGGYQPERAKEVRAMFPRLYHLGLSLKGLPKHPLYLSADQAPVLWE</sequence>
<reference evidence="1" key="1">
    <citation type="journal article" date="2015" name="Nature">
        <title>Complex archaea that bridge the gap between prokaryotes and eukaryotes.</title>
        <authorList>
            <person name="Spang A."/>
            <person name="Saw J.H."/>
            <person name="Jorgensen S.L."/>
            <person name="Zaremba-Niedzwiedzka K."/>
            <person name="Martijn J."/>
            <person name="Lind A.E."/>
            <person name="van Eijk R."/>
            <person name="Schleper C."/>
            <person name="Guy L."/>
            <person name="Ettema T.J."/>
        </authorList>
    </citation>
    <scope>NUCLEOTIDE SEQUENCE</scope>
</reference>
<dbReference type="Pfam" id="PF07799">
    <property type="entry name" value="DUF1643"/>
    <property type="match status" value="1"/>
</dbReference>